<feature type="region of interest" description="Disordered" evidence="1">
    <location>
        <begin position="1"/>
        <end position="37"/>
    </location>
</feature>
<dbReference type="EMBL" id="JBEDUW010000002">
    <property type="protein sequence ID" value="KAK9942840.1"/>
    <property type="molecule type" value="Genomic_DNA"/>
</dbReference>
<reference evidence="2 3" key="1">
    <citation type="journal article" date="2023" name="G3 (Bethesda)">
        <title>A chromosome-length genome assembly and annotation of blackberry (Rubus argutus, cv. 'Hillquist').</title>
        <authorList>
            <person name="Bruna T."/>
            <person name="Aryal R."/>
            <person name="Dudchenko O."/>
            <person name="Sargent D.J."/>
            <person name="Mead D."/>
            <person name="Buti M."/>
            <person name="Cavallini A."/>
            <person name="Hytonen T."/>
            <person name="Andres J."/>
            <person name="Pham M."/>
            <person name="Weisz D."/>
            <person name="Mascagni F."/>
            <person name="Usai G."/>
            <person name="Natali L."/>
            <person name="Bassil N."/>
            <person name="Fernandez G.E."/>
            <person name="Lomsadze A."/>
            <person name="Armour M."/>
            <person name="Olukolu B."/>
            <person name="Poorten T."/>
            <person name="Britton C."/>
            <person name="Davik J."/>
            <person name="Ashrafi H."/>
            <person name="Aiden E.L."/>
            <person name="Borodovsky M."/>
            <person name="Worthington M."/>
        </authorList>
    </citation>
    <scope>NUCLEOTIDE SEQUENCE [LARGE SCALE GENOMIC DNA]</scope>
    <source>
        <strain evidence="2">PI 553951</strain>
    </source>
</reference>
<feature type="region of interest" description="Disordered" evidence="1">
    <location>
        <begin position="67"/>
        <end position="96"/>
    </location>
</feature>
<gene>
    <name evidence="2" type="ORF">M0R45_008488</name>
</gene>
<evidence type="ECO:0000313" key="3">
    <source>
        <dbReference type="Proteomes" id="UP001457282"/>
    </source>
</evidence>
<name>A0AAW1Y468_RUBAR</name>
<keyword evidence="3" id="KW-1185">Reference proteome</keyword>
<dbReference type="Proteomes" id="UP001457282">
    <property type="component" value="Unassembled WGS sequence"/>
</dbReference>
<evidence type="ECO:0000256" key="1">
    <source>
        <dbReference type="SAM" id="MobiDB-lite"/>
    </source>
</evidence>
<sequence length="96" mass="10194">MSPTPGELVSDLTSYIRDPHPSFRSPDTSGGVPTEQLRNGGTFGAAVGTHFHQSISKATLPSQEFYRQAMTKSAGDGSQPAKQSKKARSTKEAATQ</sequence>
<protein>
    <submittedName>
        <fullName evidence="2">Uncharacterized protein</fullName>
    </submittedName>
</protein>
<dbReference type="AlphaFoldDB" id="A0AAW1Y468"/>
<proteinExistence type="predicted"/>
<accession>A0AAW1Y468</accession>
<comment type="caution">
    <text evidence="2">The sequence shown here is derived from an EMBL/GenBank/DDBJ whole genome shotgun (WGS) entry which is preliminary data.</text>
</comment>
<evidence type="ECO:0000313" key="2">
    <source>
        <dbReference type="EMBL" id="KAK9942840.1"/>
    </source>
</evidence>
<organism evidence="2 3">
    <name type="scientific">Rubus argutus</name>
    <name type="common">Southern blackberry</name>
    <dbReference type="NCBI Taxonomy" id="59490"/>
    <lineage>
        <taxon>Eukaryota</taxon>
        <taxon>Viridiplantae</taxon>
        <taxon>Streptophyta</taxon>
        <taxon>Embryophyta</taxon>
        <taxon>Tracheophyta</taxon>
        <taxon>Spermatophyta</taxon>
        <taxon>Magnoliopsida</taxon>
        <taxon>eudicotyledons</taxon>
        <taxon>Gunneridae</taxon>
        <taxon>Pentapetalae</taxon>
        <taxon>rosids</taxon>
        <taxon>fabids</taxon>
        <taxon>Rosales</taxon>
        <taxon>Rosaceae</taxon>
        <taxon>Rosoideae</taxon>
        <taxon>Rosoideae incertae sedis</taxon>
        <taxon>Rubus</taxon>
    </lineage>
</organism>